<protein>
    <submittedName>
        <fullName evidence="1">Uncharacterized protein</fullName>
    </submittedName>
</protein>
<gene>
    <name evidence="1" type="ORF">MiSe_77220</name>
</gene>
<accession>A0AAV3XKA2</accession>
<sequence length="43" mass="4659">MSRGDRAIALCRTQIDSIPCTTDPQEFVTAMVEITGSDRASQS</sequence>
<organism evidence="1 2">
    <name type="scientific">Microseira wollei NIES-4236</name>
    <dbReference type="NCBI Taxonomy" id="2530354"/>
    <lineage>
        <taxon>Bacteria</taxon>
        <taxon>Bacillati</taxon>
        <taxon>Cyanobacteriota</taxon>
        <taxon>Cyanophyceae</taxon>
        <taxon>Oscillatoriophycideae</taxon>
        <taxon>Aerosakkonematales</taxon>
        <taxon>Aerosakkonemataceae</taxon>
        <taxon>Microseira</taxon>
    </lineage>
</organism>
<dbReference type="AlphaFoldDB" id="A0AAV3XKA2"/>
<name>A0AAV3XKA2_9CYAN</name>
<dbReference type="RefSeq" id="WP_264196857.1">
    <property type="nucleotide sequence ID" value="NZ_BLAY01000187.1"/>
</dbReference>
<evidence type="ECO:0000313" key="1">
    <source>
        <dbReference type="EMBL" id="GET42904.1"/>
    </source>
</evidence>
<dbReference type="Proteomes" id="UP001050975">
    <property type="component" value="Unassembled WGS sequence"/>
</dbReference>
<dbReference type="EMBL" id="BLAY01000187">
    <property type="protein sequence ID" value="GET42904.1"/>
    <property type="molecule type" value="Genomic_DNA"/>
</dbReference>
<keyword evidence="2" id="KW-1185">Reference proteome</keyword>
<comment type="caution">
    <text evidence="1">The sequence shown here is derived from an EMBL/GenBank/DDBJ whole genome shotgun (WGS) entry which is preliminary data.</text>
</comment>
<proteinExistence type="predicted"/>
<evidence type="ECO:0000313" key="2">
    <source>
        <dbReference type="Proteomes" id="UP001050975"/>
    </source>
</evidence>
<reference evidence="1" key="1">
    <citation type="submission" date="2019-10" db="EMBL/GenBank/DDBJ databases">
        <title>Draft genome sequece of Microseira wollei NIES-4236.</title>
        <authorList>
            <person name="Yamaguchi H."/>
            <person name="Suzuki S."/>
            <person name="Kawachi M."/>
        </authorList>
    </citation>
    <scope>NUCLEOTIDE SEQUENCE</scope>
    <source>
        <strain evidence="1">NIES-4236</strain>
    </source>
</reference>